<gene>
    <name evidence="14" type="primary">petC</name>
    <name evidence="14" type="ORF">JGUZn3_01540</name>
</gene>
<evidence type="ECO:0000256" key="10">
    <source>
        <dbReference type="RuleBase" id="RU004494"/>
    </source>
</evidence>
<dbReference type="PROSITE" id="PS51296">
    <property type="entry name" value="RIESKE"/>
    <property type="match status" value="1"/>
</dbReference>
<evidence type="ECO:0000256" key="5">
    <source>
        <dbReference type="ARBA" id="ARBA00022989"/>
    </source>
</evidence>
<dbReference type="KEGG" id="ebla:JGUZn3_01540"/>
<evidence type="ECO:0000313" key="15">
    <source>
        <dbReference type="Proteomes" id="UP000516349"/>
    </source>
</evidence>
<dbReference type="GO" id="GO:0051537">
    <property type="term" value="F:2 iron, 2 sulfur cluster binding"/>
    <property type="evidence" value="ECO:0007669"/>
    <property type="project" value="UniProtKB-KW"/>
</dbReference>
<keyword evidence="8" id="KW-0472">Membrane</keyword>
<keyword evidence="6" id="KW-0408">Iron</keyword>
<keyword evidence="10" id="KW-0813">Transport</keyword>
<comment type="subcellular location">
    <subcellularLocation>
        <location evidence="1">Membrane</location>
        <topology evidence="1">Single-pass membrane protein</topology>
    </subcellularLocation>
</comment>
<evidence type="ECO:0000256" key="7">
    <source>
        <dbReference type="ARBA" id="ARBA00023014"/>
    </source>
</evidence>
<dbReference type="EC" id="7.1.1.8" evidence="10"/>
<dbReference type="EMBL" id="CP060244">
    <property type="protein sequence ID" value="QNT77419.1"/>
    <property type="molecule type" value="Genomic_DNA"/>
</dbReference>
<organism evidence="14 15">
    <name type="scientific">Entomobacter blattae</name>
    <dbReference type="NCBI Taxonomy" id="2762277"/>
    <lineage>
        <taxon>Bacteria</taxon>
        <taxon>Pseudomonadati</taxon>
        <taxon>Pseudomonadota</taxon>
        <taxon>Alphaproteobacteria</taxon>
        <taxon>Acetobacterales</taxon>
        <taxon>Acetobacteraceae</taxon>
        <taxon>Entomobacter</taxon>
    </lineage>
</organism>
<evidence type="ECO:0000256" key="11">
    <source>
        <dbReference type="RuleBase" id="RU004497"/>
    </source>
</evidence>
<evidence type="ECO:0000256" key="2">
    <source>
        <dbReference type="ARBA" id="ARBA00022692"/>
    </source>
</evidence>
<evidence type="ECO:0000256" key="3">
    <source>
        <dbReference type="ARBA" id="ARBA00022714"/>
    </source>
</evidence>
<dbReference type="PANTHER" id="PTHR10134">
    <property type="entry name" value="CYTOCHROME B-C1 COMPLEX SUBUNIT RIESKE, MITOCHONDRIAL"/>
    <property type="match status" value="1"/>
</dbReference>
<dbReference type="InterPro" id="IPR006317">
    <property type="entry name" value="Ubiquinol_cyt_c_Rdtase_Fe-S-su"/>
</dbReference>
<evidence type="ECO:0000256" key="9">
    <source>
        <dbReference type="ARBA" id="ARBA00023157"/>
    </source>
</evidence>
<sequence>MMPASKEPPAQAGNHPTREDPSPPLSDEEWAPRRNFLTLLTCASALTGAAALSWPFLKSLSPAETVESETLDVDLSTLRETESKTVIWTGKPVFIVKRSPADLATLQLSSHIAKLRDPDSLKNQQPSYARNWHRSLRPEIGVMVGICTHLGCIPSFQPSTPTGQDKMENAQYHCACHGSFYDSAGRVFKDVPAPLNLPIPPHHFLKPHLLRLGANPPGQDFDFNTIEQL</sequence>
<comment type="miscellaneous">
    <text evidence="10">The Rieske protein is a high potential 2Fe-2S protein.</text>
</comment>
<keyword evidence="5" id="KW-1133">Transmembrane helix</keyword>
<keyword evidence="7" id="KW-0411">Iron-sulfur</keyword>
<reference evidence="14 15" key="1">
    <citation type="submission" date="2020-08" db="EMBL/GenBank/DDBJ databases">
        <title>Complete genome sequence of Entomobacter blattae G55GP.</title>
        <authorList>
            <person name="Poehlein A."/>
            <person name="Guzman J."/>
            <person name="Daniel R."/>
            <person name="Vilcinskas A."/>
        </authorList>
    </citation>
    <scope>NUCLEOTIDE SEQUENCE [LARGE SCALE GENOMIC DNA]</scope>
    <source>
        <strain evidence="14 15">G55GP</strain>
    </source>
</reference>
<dbReference type="GO" id="GO:0016020">
    <property type="term" value="C:membrane"/>
    <property type="evidence" value="ECO:0007669"/>
    <property type="project" value="UniProtKB-SubCell"/>
</dbReference>
<dbReference type="CDD" id="cd03470">
    <property type="entry name" value="Rieske_cytochrome_bc1"/>
    <property type="match status" value="1"/>
</dbReference>
<dbReference type="PRINTS" id="PR00162">
    <property type="entry name" value="RIESKE"/>
</dbReference>
<dbReference type="RefSeq" id="WP_238996842.1">
    <property type="nucleotide sequence ID" value="NZ_CP060244.1"/>
</dbReference>
<comment type="cofactor">
    <cofactor evidence="10">
        <name>[2Fe-2S] cluster</name>
        <dbReference type="ChEBI" id="CHEBI:190135"/>
    </cofactor>
    <text evidence="10">Binds 1 [2Fe-2S] cluster per subunit.</text>
</comment>
<dbReference type="Gene3D" id="1.20.5.510">
    <property type="entry name" value="Single helix bin"/>
    <property type="match status" value="1"/>
</dbReference>
<keyword evidence="4" id="KW-0479">Metal-binding</keyword>
<keyword evidence="3" id="KW-0001">2Fe-2S</keyword>
<dbReference type="InterPro" id="IPR005805">
    <property type="entry name" value="Rieske_Fe-S_prot_C"/>
</dbReference>
<keyword evidence="15" id="KW-1185">Reference proteome</keyword>
<dbReference type="InterPro" id="IPR014349">
    <property type="entry name" value="Rieske_Fe-S_prot"/>
</dbReference>
<accession>A0A7H1NNQ9</accession>
<feature type="region of interest" description="Disordered" evidence="12">
    <location>
        <begin position="1"/>
        <end position="29"/>
    </location>
</feature>
<feature type="domain" description="Rieske" evidence="13">
    <location>
        <begin position="107"/>
        <end position="211"/>
    </location>
</feature>
<evidence type="ECO:0000256" key="12">
    <source>
        <dbReference type="SAM" id="MobiDB-lite"/>
    </source>
</evidence>
<dbReference type="NCBIfam" id="TIGR01416">
    <property type="entry name" value="Rieske_proteo"/>
    <property type="match status" value="1"/>
</dbReference>
<proteinExistence type="predicted"/>
<dbReference type="Gene3D" id="2.102.10.10">
    <property type="entry name" value="Rieske [2Fe-2S] iron-sulphur domain"/>
    <property type="match status" value="1"/>
</dbReference>
<dbReference type="Pfam" id="PF00355">
    <property type="entry name" value="Rieske"/>
    <property type="match status" value="1"/>
</dbReference>
<keyword evidence="9" id="KW-1015">Disulfide bond</keyword>
<dbReference type="InterPro" id="IPR036922">
    <property type="entry name" value="Rieske_2Fe-2S_sf"/>
</dbReference>
<evidence type="ECO:0000256" key="6">
    <source>
        <dbReference type="ARBA" id="ARBA00023004"/>
    </source>
</evidence>
<evidence type="ECO:0000256" key="8">
    <source>
        <dbReference type="ARBA" id="ARBA00023136"/>
    </source>
</evidence>
<keyword evidence="10" id="KW-0249">Electron transport</keyword>
<evidence type="ECO:0000256" key="1">
    <source>
        <dbReference type="ARBA" id="ARBA00004167"/>
    </source>
</evidence>
<evidence type="ECO:0000256" key="4">
    <source>
        <dbReference type="ARBA" id="ARBA00022723"/>
    </source>
</evidence>
<evidence type="ECO:0000313" key="14">
    <source>
        <dbReference type="EMBL" id="QNT77419.1"/>
    </source>
</evidence>
<dbReference type="SUPFAM" id="SSF50022">
    <property type="entry name" value="ISP domain"/>
    <property type="match status" value="1"/>
</dbReference>
<dbReference type="GO" id="GO:0008121">
    <property type="term" value="F:quinol-cytochrome-c reductase activity"/>
    <property type="evidence" value="ECO:0007669"/>
    <property type="project" value="UniProtKB-EC"/>
</dbReference>
<name>A0A7H1NNQ9_9PROT</name>
<protein>
    <recommendedName>
        <fullName evidence="10">Ubiquinol-cytochrome c reductase iron-sulfur subunit</fullName>
        <ecNumber evidence="10">7.1.1.8</ecNumber>
    </recommendedName>
</protein>
<comment type="catalytic activity">
    <reaction evidence="10">
        <text>a quinol + 2 Fe(III)-[cytochrome c](out) = a quinone + 2 Fe(II)-[cytochrome c](out) + 2 H(+)(out)</text>
        <dbReference type="Rhea" id="RHEA:11484"/>
        <dbReference type="Rhea" id="RHEA-COMP:10350"/>
        <dbReference type="Rhea" id="RHEA-COMP:14399"/>
        <dbReference type="ChEBI" id="CHEBI:15378"/>
        <dbReference type="ChEBI" id="CHEBI:24646"/>
        <dbReference type="ChEBI" id="CHEBI:29033"/>
        <dbReference type="ChEBI" id="CHEBI:29034"/>
        <dbReference type="ChEBI" id="CHEBI:132124"/>
        <dbReference type="EC" id="7.1.1.8"/>
    </reaction>
</comment>
<dbReference type="GO" id="GO:0046872">
    <property type="term" value="F:metal ion binding"/>
    <property type="evidence" value="ECO:0007669"/>
    <property type="project" value="UniProtKB-KW"/>
</dbReference>
<evidence type="ECO:0000259" key="13">
    <source>
        <dbReference type="PROSITE" id="PS51296"/>
    </source>
</evidence>
<dbReference type="AlphaFoldDB" id="A0A7H1NNQ9"/>
<dbReference type="InterPro" id="IPR017941">
    <property type="entry name" value="Rieske_2Fe-2S"/>
</dbReference>
<comment type="subunit">
    <text evidence="11">The main subunits of complex b-c1 are: cytochrome b, cytochrome c1 and the Rieske protein.</text>
</comment>
<keyword evidence="2" id="KW-0812">Transmembrane</keyword>
<dbReference type="Proteomes" id="UP000516349">
    <property type="component" value="Chromosome"/>
</dbReference>